<proteinExistence type="predicted"/>
<feature type="domain" description="B30.2/SPRY" evidence="4">
    <location>
        <begin position="1512"/>
        <end position="1696"/>
    </location>
</feature>
<feature type="region of interest" description="Disordered" evidence="3">
    <location>
        <begin position="2229"/>
        <end position="2264"/>
    </location>
</feature>
<evidence type="ECO:0008006" key="8">
    <source>
        <dbReference type="Google" id="ProtNLM"/>
    </source>
</evidence>
<dbReference type="InterPro" id="IPR000569">
    <property type="entry name" value="HECT_dom"/>
</dbReference>
<dbReference type="InterPro" id="IPR003877">
    <property type="entry name" value="SPRY_dom"/>
</dbReference>
<dbReference type="EMBL" id="JAFJZO010000036">
    <property type="protein sequence ID" value="KAG5490798.1"/>
    <property type="molecule type" value="Genomic_DNA"/>
</dbReference>
<dbReference type="InterPro" id="IPR043136">
    <property type="entry name" value="B30.2/SPRY_sf"/>
</dbReference>
<dbReference type="OrthoDB" id="239701at2759"/>
<dbReference type="CDD" id="cd11709">
    <property type="entry name" value="SPRY"/>
    <property type="match status" value="1"/>
</dbReference>
<dbReference type="Gene3D" id="3.90.1750.10">
    <property type="entry name" value="Hect, E3 ligase catalytic domains"/>
    <property type="match status" value="1"/>
</dbReference>
<evidence type="ECO:0000256" key="3">
    <source>
        <dbReference type="SAM" id="MobiDB-lite"/>
    </source>
</evidence>
<evidence type="ECO:0000313" key="6">
    <source>
        <dbReference type="EMBL" id="KAG5490798.1"/>
    </source>
</evidence>
<dbReference type="RefSeq" id="XP_067753126.1">
    <property type="nucleotide sequence ID" value="XM_067896969.1"/>
</dbReference>
<dbReference type="PROSITE" id="PS50188">
    <property type="entry name" value="B302_SPRY"/>
    <property type="match status" value="2"/>
</dbReference>
<dbReference type="KEGG" id="phet:94287046"/>
<dbReference type="Pfam" id="PF00622">
    <property type="entry name" value="SPRY"/>
    <property type="match status" value="2"/>
</dbReference>
<feature type="region of interest" description="Disordered" evidence="3">
    <location>
        <begin position="2298"/>
        <end position="2333"/>
    </location>
</feature>
<dbReference type="Gene3D" id="2.60.120.920">
    <property type="match status" value="3"/>
</dbReference>
<evidence type="ECO:0000313" key="7">
    <source>
        <dbReference type="Proteomes" id="UP000674318"/>
    </source>
</evidence>
<dbReference type="PROSITE" id="PS50237">
    <property type="entry name" value="HECT"/>
    <property type="match status" value="1"/>
</dbReference>
<comment type="caution">
    <text evidence="6">The sequence shown here is derived from an EMBL/GenBank/DDBJ whole genome shotgun (WGS) entry which is preliminary data.</text>
</comment>
<dbReference type="InterPro" id="IPR042469">
    <property type="entry name" value="HECTD3"/>
</dbReference>
<feature type="domain" description="HECT" evidence="5">
    <location>
        <begin position="3796"/>
        <end position="4136"/>
    </location>
</feature>
<dbReference type="GO" id="GO:0004842">
    <property type="term" value="F:ubiquitin-protein transferase activity"/>
    <property type="evidence" value="ECO:0007669"/>
    <property type="project" value="InterPro"/>
</dbReference>
<evidence type="ECO:0000259" key="4">
    <source>
        <dbReference type="PROSITE" id="PS50188"/>
    </source>
</evidence>
<evidence type="ECO:0000256" key="2">
    <source>
        <dbReference type="PROSITE-ProRule" id="PRU00104"/>
    </source>
</evidence>
<name>A0A836IAG9_9TRYP</name>
<dbReference type="InterPro" id="IPR013320">
    <property type="entry name" value="ConA-like_dom_sf"/>
</dbReference>
<feature type="region of interest" description="Disordered" evidence="3">
    <location>
        <begin position="3005"/>
        <end position="3027"/>
    </location>
</feature>
<accession>A0A836IAG9</accession>
<dbReference type="InterPro" id="IPR001870">
    <property type="entry name" value="B30.2/SPRY"/>
</dbReference>
<dbReference type="Pfam" id="PF13385">
    <property type="entry name" value="Laminin_G_3"/>
    <property type="match status" value="1"/>
</dbReference>
<dbReference type="SMART" id="SM00449">
    <property type="entry name" value="SPRY"/>
    <property type="match status" value="2"/>
</dbReference>
<protein>
    <recommendedName>
        <fullName evidence="8">Ubiquitin-protein ligase</fullName>
    </recommendedName>
</protein>
<dbReference type="GeneID" id="94287046"/>
<feature type="compositionally biased region" description="Acidic residues" evidence="3">
    <location>
        <begin position="2298"/>
        <end position="2317"/>
    </location>
</feature>
<feature type="region of interest" description="Disordered" evidence="3">
    <location>
        <begin position="3220"/>
        <end position="3264"/>
    </location>
</feature>
<dbReference type="InterPro" id="IPR044736">
    <property type="entry name" value="Gid1/RanBPM/SPLA_SPRY"/>
</dbReference>
<dbReference type="PANTHER" id="PTHR46654">
    <property type="entry name" value="E3 UBIQUITIN-PROTEIN LIGASE HECTD3"/>
    <property type="match status" value="1"/>
</dbReference>
<dbReference type="PANTHER" id="PTHR46654:SF1">
    <property type="entry name" value="E3 UBIQUITIN-PROTEIN LIGASE HECTD3"/>
    <property type="match status" value="1"/>
</dbReference>
<dbReference type="Gene3D" id="3.30.2160.10">
    <property type="entry name" value="Hect, E3 ligase catalytic domain"/>
    <property type="match status" value="1"/>
</dbReference>
<dbReference type="Gene3D" id="3.30.2410.10">
    <property type="entry name" value="Hect, E3 ligase catalytic domain"/>
    <property type="match status" value="1"/>
</dbReference>
<feature type="compositionally biased region" description="Basic and acidic residues" evidence="3">
    <location>
        <begin position="2235"/>
        <end position="2251"/>
    </location>
</feature>
<dbReference type="SUPFAM" id="SSF49899">
    <property type="entry name" value="Concanavalin A-like lectins/glucanases"/>
    <property type="match status" value="4"/>
</dbReference>
<dbReference type="SMART" id="SM00119">
    <property type="entry name" value="HECTc"/>
    <property type="match status" value="1"/>
</dbReference>
<dbReference type="GO" id="GO:0005737">
    <property type="term" value="C:cytoplasm"/>
    <property type="evidence" value="ECO:0007669"/>
    <property type="project" value="TreeGrafter"/>
</dbReference>
<gene>
    <name evidence="6" type="ORF">JKF63_00920</name>
</gene>
<evidence type="ECO:0000259" key="5">
    <source>
        <dbReference type="PROSITE" id="PS50237"/>
    </source>
</evidence>
<evidence type="ECO:0000256" key="1">
    <source>
        <dbReference type="ARBA" id="ARBA00022786"/>
    </source>
</evidence>
<dbReference type="Gene3D" id="2.60.120.200">
    <property type="match status" value="2"/>
</dbReference>
<feature type="domain" description="B30.2/SPRY" evidence="4">
    <location>
        <begin position="3332"/>
        <end position="3536"/>
    </location>
</feature>
<dbReference type="SUPFAM" id="SSF56204">
    <property type="entry name" value="Hect, E3 ligase catalytic domain"/>
    <property type="match status" value="1"/>
</dbReference>
<keyword evidence="1 2" id="KW-0833">Ubl conjugation pathway</keyword>
<dbReference type="InterPro" id="IPR035983">
    <property type="entry name" value="Hect_E3_ubiquitin_ligase"/>
</dbReference>
<sequence>MMNSGINDDDWGLLNVADIIDCVAATDDNDAEESASFSFPVSDEATVPSFLLEAPLAANLQNNLLAALKKRLHARSSRIERVFAGRFRKVKLSLSSSKQIRGRLSEAVLSMGASLPPQEDQTSLLSTIALLGAITDCDRKGAYTSVLLDSVAHVNLDLASPQSCLELFRIVEAHANEYELSEELRVAVARAKLSLALRSGRLSPLLKCLVAPSALLSLDPAVFPPSSSSQCVSVSSATMSDFLVKTLVLPSQFRAKDPLKCSSHGRTLLLLGDTHVARYEEMGTMGTRFVQRSVEPLPGQRGDVVLYLSEEVSLCIRALGRDEHLWHFSVRRESRDEKSYGSLTLCTAGLSLAEVRFHFCVTETNMLCCLVSSHPPQRTRSCLYVGEASLEALLGSSAAMELAPLLRNPSLYPSSNRRTAFHFTKSVSVSVGRVTLKERFHPFCIEMWVFPRSVAKDQIFLSIGDKSVDEVLLGIEPVGDGVRWRGGARTPRLGPSFAMYNSAGKLSVLERWWHVALNFNGAAWELWLNHELVSRQPALVSPNAIQNAKCVIGKSFIGLAAEVRIWQHMRSAAELARDARRPLLGNEDGLSGYFPLNEGYGNVIMDYAVHHEHAILPYGELYWCAVDSFPVLEDSLESRQVLDFVPQVWIEEADEVFFAASQESYTVAGVRSDHTLCIFDYARDRRCLAAQRSVELPPSWRVKGITTHPTRESLCCCAVAAPSRSAVSLVATSTVEQVFMWEMWPYAGHSEAAPHAPYATSWQCGKAVLGRSAAHAQRLLRAVQYLTDQSTWAAVVPPFVLDPDDGVLTLLLQVAQQASSAPDSQCGLDLVHQTCTLLQVNLLARLYNSPQDFARRVGGCYDSVEQLLRAVAGVEETESSVVPTLTSHLRESITWFALRRTRLIAPSSSALLQCCGQCFLTEAARLLFLREHSGKTRTPPVETVYCCLLTHYSSLHTCCDLLSSQPTNHLSSLFSSLYLEAMFQVDRSLRVNSVDGLQRTSHCLEVLAEVLLSGCGMDRDAARLETLQCAYSTALLRCCEKMLDAVSTALRQLPDAEETFFKCLQISPIGALLASFAVSLPLLPTSALAACSASLQKCRESLLVLIDSFSGNEAKRWASRLCIALTYSLAQLGCTLLNPIPSSEDAVFVSKGTAASTTLGVPQASAPLSRPQYLSVLRNGQRRPNTERDALIKNLQGGVGAVSRVFEELQMKDVSALRVVRDEQLRETERQVMAACCALLLPTQALREATPESLSPAFQLVLKLRPWCLSKRQESKEYVAKMRERAVFLALFEPITEVGDDEIGTMQLGATSSFASSKSRTGSIANPRAARLTEQQRWRSLFKNWKVMRQLKALMSSREETADLNNGAEIIACFQSEVSTSEMESAVAWRSKKAQYRLVGLQLLWQLTEEARHSALLARVLHPVIARTLCGWHYADGIDGCSVEQVTRLQSAFFLLLEAAVKAYEEVTKQTQPWVVLLAALFSCPFRRTDLRKLRTTSASASVMHRLWTTDGFRELLYERVNGCLPWALRATKLSPTGCAFTMTVGASGLTLRSSGGRGSCVAPCSWMKSVHKEAASYYYEVCVVDVYQGGYVSVGLGPADYNLSQMPGWDPGSYAYDGLEGAVYTNRSARVIGATFGMGDVVGCGWDREAGDIFWTRNGKFLHTVKAVVTPEQLSPLVGIKGKGSVLVNFGARPFVYQCWPTHAAQATSRVVSPTALASGARHLGSCLELDVFWDGWDAFRLLSMRAATMICEAAAQSACVAPASMTELAETVGRCLDALIGALAPSAEVPVSQLPLPVQYVTTLLSHLTLLCKLLCGVPGDVIASHTSRVAALLAKMATRWLFTHSRLGLFSADENEAVTALLTAWYYTMYLTPPTVVLSGTPTSSPRKADVVTAKTPMPRAAHTAPSIPAAVASSHPSLPNFLDVLLQLASCIIITGDARLSASETRHVFESSAPVGAVTSCDAAHWLALSLLQRLNNDHNGRSHHAWQTALQSWLKYTLRVDQQNIEGDQEKSGGEKSSTRDVLLSLAILGGIPRLAVPGDTVMAHLPSHSVAPVLLLRVSWSEEICEVLEVQTNDSPKTATATTATTMQPATATYVIKTLPLRFVHATVCGDGPSSAIFPIKGCPAHLELAEAVARLAQARFPTVTPATRSSEDVCLVTQLSCVLVRCAEQHVVSVSPALIDSLSLLTGMSDDVTSNMDHVRLELALSLWGLLQCRQRRGLPRSSLSAVRGDRGGRVGSGGRERLGSRGNAGRGLGRVGNNITSPTFSSSLRLRAFAALNPLLHCHLLGQVPEEPDLTYEEEEEEEEEEEDSEFGRRSPYALPSIDDIDEEDGIDDEEAEQSQLATVAFTQAVTRLSASSTSDALFLPPERETFDTIHFNGGCVRVVAGAPVGLSFTVDLSLRITNTKRHQIIFAQVLRSGSAATALEIVARITRGNLEFGWLPCVPGGEAKCDPADPATVCAFTLSEVDLNTWIRVSFVQSGTTLSLFRGGLLLDTRSMKTGGGSLLQEELRLGGIPQQLGSSAFVGDIKNFRVYELALRPAMVEQLRCLNSSLATFLESHLVLLLKTTRTGIENAAKAPASFGLDIWTEGDVGYLDESEEAAARHMQACEACAQELDFSSESMEADLRVLSEPLPAQQSLLWHKKCSESREQLLSTCASCHRQLLAFYSAHLLAYALCRVVKSSAGLADSDQPAMQTIKDSASMARLAHWAVSSLGKDMSTLLDEIWRSLGHLCRCPPEDASNAKAMWEIGNALLVELLRIAQKPPHARIFESAHPQRPFASNVYEVHVPGQRSYAVFIDERSVASWQLVTVSADQKISTMLSEFCSTALSSFEVCLPQFFLTVRSAAESSSWGHRIAVVHEYQPQLRAMRLFQSALSVFLTLDPPASLAGAYVWSVECLMALQTVAQRNPSKTRLIAFACLNQLLLYSPQFCTVPLPLSLSLLLHDVRRMALRHYRRRFSTQRVLGCFIQTAMESYVMQRDASQCCLATRTARSHEVDQAGRGPGALDEGSAGGALPPADASAEESAVAAHFMRHRQEQRQLYRLRESAADRVSIQKVRNPQSLSLEWGGDGVCNVRSEGAGGSVVAGVPLTAGRWYYELRIGGTGDLSVGVLPIPSTVFLDQETPMPLTSAAMQGREPVAFNGCTGVLHSAEHQQLTILQQSSTAPLWFSRDFLGIVIDVPAQRCTILVNGVQMVSFAFGPEAASIEAAAAASSSSATTTPETDRSDEDLDHSSVAGEYYDGDGNRRSTHHHTRHRFVGRGSAPVAYYPYVSMEQADSVSLNFGAAYFEHEVPSGCLPLDPANLSLGTMFPYNQMRSLQDIAAHLLTGGRYPLPPFYYEEADPFSGSTERMGPALVSVQASANVQVNMEDVKNTGLDFETVTADCAVGAGAWYFEVTLQTQGLMQIGWMQKGEAPHGNGHGVGDSSTSWSVDLFRRLMWHRGVPELVNMPRRWASGDVVGCAVDMTHGELSFFLNGRPISGTSVLESESPLTETCTFRGIPQGLYYVPAVSLRSGGAVSFNFGSSPFKYKPEGFNPLGVPDSWNERMDTFYNNASVASTQQRMTAMQEAWRVLHSVHPTMGPGATAAVTVRRASPASRAPAAASTQGTHLWSMDGFEKNLLPYRLIVHAIDNFSSDVTKAFTKNAEEELAHYLATFSYPESRSGGVSAATLAERSWDMFKVLKAVGKIVLALLPFLSLNTTHPTLMTLLFLSMRTLLFRAVRQKMVESFLTLSSVRSEQYRISINRIKAHTEGQSLKSSVFGQTFTLLGSHSSRIFQTHQRFWNTVFLGEGAEDAGGPFREHLSEMCRELMSDRLPFFVPTANHVHNTGGYREAYVPAASASSSYDLEAFVFIGKLMGGALRSEDTLDLFFPPLVWRYLCAYPVTETEVEQIDAICVQCIREFRNLSAANVAAAMVDGGEKGDNAMELFEDVFGEEYFVTRLSDNSTKELMEGGAQTRVTLARCSEYAEALLQARLHEFDLQLHKMREGLLSVVPEVAVLLLTPEELELRVCGQADYTPEELRKGASYEGLTSEDRRVQFLWRALEEATPLQRRLFLRFVSGRDRMPVKLRILPLTTQADADTILPRAATCFFAIEVPDYSTLEVMKRKLYYSIENCADMDTDFTARVVDEDEGPQLSVVLDEGQQDMVMPPNSEEE</sequence>
<reference evidence="6 7" key="1">
    <citation type="submission" date="2021-02" db="EMBL/GenBank/DDBJ databases">
        <title>Porcisia hertigi Genome sequencing and assembly.</title>
        <authorList>
            <person name="Almutairi H."/>
            <person name="Gatherer D."/>
        </authorList>
    </citation>
    <scope>NUCLEOTIDE SEQUENCE [LARGE SCALE GENOMIC DNA]</scope>
    <source>
        <strain evidence="6 7">C119</strain>
    </source>
</reference>
<dbReference type="Pfam" id="PF00632">
    <property type="entry name" value="HECT"/>
    <property type="match status" value="1"/>
</dbReference>
<feature type="active site" description="Glycyl thioester intermediate" evidence="2">
    <location>
        <position position="4100"/>
    </location>
</feature>
<dbReference type="Proteomes" id="UP000674318">
    <property type="component" value="Unassembled WGS sequence"/>
</dbReference>
<keyword evidence="7" id="KW-1185">Reference proteome</keyword>
<organism evidence="6 7">
    <name type="scientific">Porcisia hertigi</name>
    <dbReference type="NCBI Taxonomy" id="2761500"/>
    <lineage>
        <taxon>Eukaryota</taxon>
        <taxon>Discoba</taxon>
        <taxon>Euglenozoa</taxon>
        <taxon>Kinetoplastea</taxon>
        <taxon>Metakinetoplastina</taxon>
        <taxon>Trypanosomatida</taxon>
        <taxon>Trypanosomatidae</taxon>
        <taxon>Leishmaniinae</taxon>
        <taxon>Porcisia</taxon>
    </lineage>
</organism>
<dbReference type="CDD" id="cd12885">
    <property type="entry name" value="SPRY_RanBP_like"/>
    <property type="match status" value="1"/>
</dbReference>